<reference evidence="1 2" key="1">
    <citation type="submission" date="2006-02" db="EMBL/GenBank/DDBJ databases">
        <authorList>
            <person name="Waterbury J."/>
            <person name="Ferriera S."/>
            <person name="Johnson J."/>
            <person name="Kravitz S."/>
            <person name="Halpern A."/>
            <person name="Remington K."/>
            <person name="Beeson K."/>
            <person name="Tran B."/>
            <person name="Rogers Y.-H."/>
            <person name="Friedman R."/>
            <person name="Venter J.C."/>
        </authorList>
    </citation>
    <scope>NUCLEOTIDE SEQUENCE [LARGE SCALE GENOMIC DNA]</scope>
    <source>
        <strain evidence="1 2">Nb-231</strain>
    </source>
</reference>
<evidence type="ECO:0000313" key="1">
    <source>
        <dbReference type="EMBL" id="EAR20327.1"/>
    </source>
</evidence>
<name>A4BVE2_9GAMM</name>
<dbReference type="EMBL" id="AAOF01000025">
    <property type="protein sequence ID" value="EAR20327.1"/>
    <property type="molecule type" value="Genomic_DNA"/>
</dbReference>
<dbReference type="HOGENOM" id="CLU_3009697_0_0_6"/>
<sequence>MKPVAVLIARILAVAMADRAVRIASIGQPVVDAILVGVDLVPGSMAARSSGAIVAC</sequence>
<evidence type="ECO:0000313" key="2">
    <source>
        <dbReference type="Proteomes" id="UP000003374"/>
    </source>
</evidence>
<dbReference type="STRING" id="314278.NB231_03005"/>
<keyword evidence="2" id="KW-1185">Reference proteome</keyword>
<organism evidence="1 2">
    <name type="scientific">Nitrococcus mobilis Nb-231</name>
    <dbReference type="NCBI Taxonomy" id="314278"/>
    <lineage>
        <taxon>Bacteria</taxon>
        <taxon>Pseudomonadati</taxon>
        <taxon>Pseudomonadota</taxon>
        <taxon>Gammaproteobacteria</taxon>
        <taxon>Chromatiales</taxon>
        <taxon>Ectothiorhodospiraceae</taxon>
        <taxon>Nitrococcus</taxon>
    </lineage>
</organism>
<protein>
    <submittedName>
        <fullName evidence="1">Uncharacterized protein</fullName>
    </submittedName>
</protein>
<dbReference type="Proteomes" id="UP000003374">
    <property type="component" value="Unassembled WGS sequence"/>
</dbReference>
<comment type="caution">
    <text evidence="1">The sequence shown here is derived from an EMBL/GenBank/DDBJ whole genome shotgun (WGS) entry which is preliminary data.</text>
</comment>
<gene>
    <name evidence="1" type="ORF">NB231_03005</name>
</gene>
<accession>A4BVE2</accession>
<dbReference type="AlphaFoldDB" id="A4BVE2"/>
<dbReference type="RefSeq" id="WP_004999619.1">
    <property type="nucleotide sequence ID" value="NZ_CH672427.1"/>
</dbReference>
<proteinExistence type="predicted"/>